<name>A0A915BC26_PARUN</name>
<dbReference type="PROSITE" id="PS50330">
    <property type="entry name" value="UIM"/>
    <property type="match status" value="1"/>
</dbReference>
<dbReference type="PANTHER" id="PTHR12276">
    <property type="entry name" value="EPSIN/ENT-RELATED"/>
    <property type="match status" value="1"/>
</dbReference>
<dbReference type="SMART" id="SM00273">
    <property type="entry name" value="ENTH"/>
    <property type="match status" value="1"/>
</dbReference>
<accession>A0A915BC26</accession>
<dbReference type="GO" id="GO:0005543">
    <property type="term" value="F:phospholipid binding"/>
    <property type="evidence" value="ECO:0007669"/>
    <property type="project" value="TreeGrafter"/>
</dbReference>
<dbReference type="InterPro" id="IPR003903">
    <property type="entry name" value="UIM_dom"/>
</dbReference>
<keyword evidence="7" id="KW-1185">Reference proteome</keyword>
<dbReference type="GO" id="GO:0006897">
    <property type="term" value="P:endocytosis"/>
    <property type="evidence" value="ECO:0007669"/>
    <property type="project" value="TreeGrafter"/>
</dbReference>
<evidence type="ECO:0000256" key="3">
    <source>
        <dbReference type="ARBA" id="ARBA00022490"/>
    </source>
</evidence>
<evidence type="ECO:0000256" key="4">
    <source>
        <dbReference type="ARBA" id="ARBA00022553"/>
    </source>
</evidence>
<organism evidence="7 9">
    <name type="scientific">Parascaris univalens</name>
    <name type="common">Nematode worm</name>
    <dbReference type="NCBI Taxonomy" id="6257"/>
    <lineage>
        <taxon>Eukaryota</taxon>
        <taxon>Metazoa</taxon>
        <taxon>Ecdysozoa</taxon>
        <taxon>Nematoda</taxon>
        <taxon>Chromadorea</taxon>
        <taxon>Rhabditida</taxon>
        <taxon>Spirurina</taxon>
        <taxon>Ascaridomorpha</taxon>
        <taxon>Ascaridoidea</taxon>
        <taxon>Ascarididae</taxon>
        <taxon>Parascaris</taxon>
    </lineage>
</organism>
<evidence type="ECO:0000313" key="7">
    <source>
        <dbReference type="Proteomes" id="UP000887569"/>
    </source>
</evidence>
<dbReference type="AlphaFoldDB" id="A0A915BC26"/>
<keyword evidence="4" id="KW-0597">Phosphoprotein</keyword>
<dbReference type="Gene3D" id="1.25.40.90">
    <property type="match status" value="1"/>
</dbReference>
<dbReference type="SUPFAM" id="SSF48464">
    <property type="entry name" value="ENTH/VHS domain"/>
    <property type="match status" value="1"/>
</dbReference>
<evidence type="ECO:0000313" key="9">
    <source>
        <dbReference type="WBParaSite" id="PgR033_g109_t01"/>
    </source>
</evidence>
<dbReference type="WBParaSite" id="PgR033_g109_t01">
    <property type="protein sequence ID" value="PgR033_g109_t01"/>
    <property type="gene ID" value="PgR033_g109"/>
</dbReference>
<dbReference type="FunFam" id="1.25.40.90:FF:000006">
    <property type="entry name" value="Clathrin interactor 1"/>
    <property type="match status" value="1"/>
</dbReference>
<dbReference type="GO" id="GO:0030125">
    <property type="term" value="C:clathrin vesicle coat"/>
    <property type="evidence" value="ECO:0007669"/>
    <property type="project" value="TreeGrafter"/>
</dbReference>
<keyword evidence="5" id="KW-0446">Lipid-binding</keyword>
<evidence type="ECO:0000313" key="8">
    <source>
        <dbReference type="WBParaSite" id="PgR001X_g193_t01"/>
    </source>
</evidence>
<dbReference type="GO" id="GO:0030276">
    <property type="term" value="F:clathrin binding"/>
    <property type="evidence" value="ECO:0007669"/>
    <property type="project" value="TreeGrafter"/>
</dbReference>
<sequence length="617" mass="68052">MCATKKQLVMLELRTFQIYPVHSESVVLTCAKADTPPAAVLKLQRCARNLWLTGACVCAGQSVWHAHVTFLDRRGSLNARIEARIAETERDQTCAEYEKDEPESVTRRAASFPTHLNLRVCQSRRSGDSNDPWGPSTALMSEIADLTHNPMSFTEIMSMLWKRLNDHGKNWRHVYKSLVLLDYLIKCGSEKVAQQCRENIYSIETLKDFQHIEENRDQGMNVREKAKQMVSLLYDEERLKNERTKFLMTRKKFMAGSAISSDGAIKQMRKSDTGPVFESELEDARPSSAGEEEMQLQIALALSREENEKEEELRKKDDIGLQMAINESRREIERMCSLDSAPQHTVSGATLSQSAIDDLLSLGVGQPVDQAPNPWGGPAADPWAPSPSTVATATTGYLSSSVYPSLAVNQPTSDPWAPSGDTTASAMSRATVDPWAPAPSLEPARVLQPTAGNGMSAIATVQHVSSSQEDAIAKQRMSTKTPESFLGENSALVNLDNLMGTTSSTAKAANNPFLSGSTALPTNPFAAQQRPSPTLNEMINNRAVQSHPGNVVLGAQPSTGMQPVMGMASVMNGMQPYFVDEDHLYLLEGDGWDMWTFDMEARLLYFLLFVRLALVVF</sequence>
<reference evidence="8 9" key="1">
    <citation type="submission" date="2022-11" db="UniProtKB">
        <authorList>
            <consortium name="WormBaseParasite"/>
        </authorList>
    </citation>
    <scope>IDENTIFICATION</scope>
</reference>
<evidence type="ECO:0000256" key="5">
    <source>
        <dbReference type="ARBA" id="ARBA00023121"/>
    </source>
</evidence>
<dbReference type="CDD" id="cd16990">
    <property type="entry name" value="ENTH_Epsin"/>
    <property type="match status" value="1"/>
</dbReference>
<feature type="domain" description="ENTH" evidence="6">
    <location>
        <begin position="108"/>
        <end position="243"/>
    </location>
</feature>
<keyword evidence="3" id="KW-0963">Cytoplasm</keyword>
<dbReference type="WBParaSite" id="PgR001X_g193_t01">
    <property type="protein sequence ID" value="PgR001X_g193_t01"/>
    <property type="gene ID" value="PgR001X_g193"/>
</dbReference>
<evidence type="ECO:0000259" key="6">
    <source>
        <dbReference type="PROSITE" id="PS50942"/>
    </source>
</evidence>
<dbReference type="InterPro" id="IPR013809">
    <property type="entry name" value="ENTH"/>
</dbReference>
<dbReference type="SMART" id="SM00726">
    <property type="entry name" value="UIM"/>
    <property type="match status" value="2"/>
</dbReference>
<proteinExistence type="inferred from homology"/>
<comment type="similarity">
    <text evidence="2">Belongs to the epsin family.</text>
</comment>
<comment type="subcellular location">
    <subcellularLocation>
        <location evidence="1">Cytoplasm</location>
    </subcellularLocation>
</comment>
<dbReference type="PANTHER" id="PTHR12276:SF115">
    <property type="entry name" value="FI19443P1"/>
    <property type="match status" value="1"/>
</dbReference>
<evidence type="ECO:0000256" key="2">
    <source>
        <dbReference type="ARBA" id="ARBA00010130"/>
    </source>
</evidence>
<evidence type="ECO:0000256" key="1">
    <source>
        <dbReference type="ARBA" id="ARBA00004496"/>
    </source>
</evidence>
<dbReference type="InterPro" id="IPR008942">
    <property type="entry name" value="ENTH_VHS"/>
</dbReference>
<dbReference type="PROSITE" id="PS50942">
    <property type="entry name" value="ENTH"/>
    <property type="match status" value="1"/>
</dbReference>
<protein>
    <submittedName>
        <fullName evidence="8 9">ENTH domain-containing protein</fullName>
    </submittedName>
</protein>
<dbReference type="GO" id="GO:0005886">
    <property type="term" value="C:plasma membrane"/>
    <property type="evidence" value="ECO:0007669"/>
    <property type="project" value="TreeGrafter"/>
</dbReference>
<dbReference type="GO" id="GO:0005768">
    <property type="term" value="C:endosome"/>
    <property type="evidence" value="ECO:0007669"/>
    <property type="project" value="TreeGrafter"/>
</dbReference>
<dbReference type="Pfam" id="PF01417">
    <property type="entry name" value="ENTH"/>
    <property type="match status" value="1"/>
</dbReference>
<dbReference type="Proteomes" id="UP000887569">
    <property type="component" value="Unplaced"/>
</dbReference>